<keyword evidence="5" id="KW-0460">Magnesium</keyword>
<organism evidence="7 8">
    <name type="scientific">Brassicogethes aeneus</name>
    <name type="common">Rape pollen beetle</name>
    <name type="synonym">Meligethes aeneus</name>
    <dbReference type="NCBI Taxonomy" id="1431903"/>
    <lineage>
        <taxon>Eukaryota</taxon>
        <taxon>Metazoa</taxon>
        <taxon>Ecdysozoa</taxon>
        <taxon>Arthropoda</taxon>
        <taxon>Hexapoda</taxon>
        <taxon>Insecta</taxon>
        <taxon>Pterygota</taxon>
        <taxon>Neoptera</taxon>
        <taxon>Endopterygota</taxon>
        <taxon>Coleoptera</taxon>
        <taxon>Polyphaga</taxon>
        <taxon>Cucujiformia</taxon>
        <taxon>Nitidulidae</taxon>
        <taxon>Meligethinae</taxon>
        <taxon>Brassicogethes</taxon>
    </lineage>
</organism>
<keyword evidence="2 5" id="KW-0808">Transferase</keyword>
<dbReference type="EMBL" id="OV121136">
    <property type="protein sequence ID" value="CAH0558049.1"/>
    <property type="molecule type" value="Genomic_DNA"/>
</dbReference>
<sequence length="287" mass="32068">MTNALVITFSIRIRFVNLFKSKELPNKMSLSQHAKNLPRKLSSTVDPNELVLFNGIIEDWWSITGPMRLLHKMNTVRVPFIKDGMVNAGILTADDSCQTETVNVLDVGCGGGILSEPLSKLSRKIKLTGLDANAHFIKLAQEHAHQEGLDIAYVTSTIEDHASRHAGQYDVIVASEVIEHVTKKEEFLDACLKCLKPNGSIFMTTISQSKLANFVAIFMYENLGLIPKGTHEIEKLITPADLGNMLKNLNCDTKNTQGYFYNLLTGRWNTTTNTDIFYCLHAIKKQN</sequence>
<accession>A0A9P0B7B2</accession>
<comment type="function">
    <text evidence="5">O-methyltransferase required for two non-consecutive steps during ubiquinone biosynthesis. Catalyzes the 2 O-methylation of 3,4-dihydroxy-5-(all-trans-polyprenyl)benzoic acid into 4-hydroxy-3-methoxy-5-(all-trans-polyprenyl)benzoic acid. Also catalyzes the last step of ubiquinone biosynthesis by mediating methylation of 3-demethylubiquinone into ubiquinone. Also able to mediate the methylation of 3-demethylubiquinol into ubiquinol.</text>
</comment>
<dbReference type="GO" id="GO:0061542">
    <property type="term" value="F:3-demethylubiquinol 3-O-methyltransferase activity"/>
    <property type="evidence" value="ECO:0007669"/>
    <property type="project" value="UniProtKB-UniRule"/>
</dbReference>
<keyword evidence="5" id="KW-0472">Membrane</keyword>
<dbReference type="SUPFAM" id="SSF53335">
    <property type="entry name" value="S-adenosyl-L-methionine-dependent methyltransferases"/>
    <property type="match status" value="1"/>
</dbReference>
<keyword evidence="4 5" id="KW-0949">S-adenosyl-L-methionine</keyword>
<dbReference type="EC" id="2.1.1.-" evidence="5"/>
<feature type="binding site" evidence="5">
    <location>
        <position position="131"/>
    </location>
    <ligand>
        <name>S-adenosyl-L-methionine</name>
        <dbReference type="ChEBI" id="CHEBI:59789"/>
    </ligand>
</feature>
<evidence type="ECO:0000259" key="6">
    <source>
        <dbReference type="Pfam" id="PF08242"/>
    </source>
</evidence>
<comment type="catalytic activity">
    <reaction evidence="5">
        <text>a 3-demethylubiquinol + S-adenosyl-L-methionine = a ubiquinol + S-adenosyl-L-homocysteine + H(+)</text>
        <dbReference type="Rhea" id="RHEA:44380"/>
        <dbReference type="Rhea" id="RHEA-COMP:9566"/>
        <dbReference type="Rhea" id="RHEA-COMP:10914"/>
        <dbReference type="ChEBI" id="CHEBI:15378"/>
        <dbReference type="ChEBI" id="CHEBI:17976"/>
        <dbReference type="ChEBI" id="CHEBI:57856"/>
        <dbReference type="ChEBI" id="CHEBI:59789"/>
        <dbReference type="ChEBI" id="CHEBI:84422"/>
        <dbReference type="EC" id="2.1.1.64"/>
    </reaction>
</comment>
<dbReference type="Proteomes" id="UP001154078">
    <property type="component" value="Chromosome 5"/>
</dbReference>
<evidence type="ECO:0000313" key="7">
    <source>
        <dbReference type="EMBL" id="CAH0558049.1"/>
    </source>
</evidence>
<dbReference type="EC" id="2.1.1.64" evidence="5"/>
<comment type="pathway">
    <text evidence="5">Cofactor biosynthesis; ubiquinone biosynthesis.</text>
</comment>
<feature type="domain" description="Methyltransferase type 12" evidence="6">
    <location>
        <begin position="105"/>
        <end position="200"/>
    </location>
</feature>
<gene>
    <name evidence="5" type="primary">coq3</name>
    <name evidence="7" type="ORF">MELIAE_LOCUS8605</name>
</gene>
<dbReference type="CDD" id="cd02440">
    <property type="entry name" value="AdoMet_MTases"/>
    <property type="match status" value="1"/>
</dbReference>
<dbReference type="AlphaFoldDB" id="A0A9P0B7B2"/>
<evidence type="ECO:0000256" key="1">
    <source>
        <dbReference type="ARBA" id="ARBA00022603"/>
    </source>
</evidence>
<proteinExistence type="inferred from homology"/>
<dbReference type="GO" id="GO:0010420">
    <property type="term" value="F:polyprenyldihydroxybenzoate methyltransferase activity"/>
    <property type="evidence" value="ECO:0007669"/>
    <property type="project" value="UniProtKB-UniRule"/>
</dbReference>
<comment type="similarity">
    <text evidence="5">Belongs to the class I-like SAM-binding methyltransferase superfamily. UbiG/COQ3 family.</text>
</comment>
<feature type="binding site" evidence="5">
    <location>
        <position position="180"/>
    </location>
    <ligand>
        <name>Mg(2+)</name>
        <dbReference type="ChEBI" id="CHEBI:18420"/>
    </ligand>
</feature>
<comment type="subunit">
    <text evidence="5">Component of a multi-subunit COQ enzyme complex.</text>
</comment>
<feature type="binding site" evidence="5">
    <location>
        <position position="179"/>
    </location>
    <ligand>
        <name>Mg(2+)</name>
        <dbReference type="ChEBI" id="CHEBI:18420"/>
    </ligand>
</feature>
<dbReference type="Pfam" id="PF08242">
    <property type="entry name" value="Methyltransf_12"/>
    <property type="match status" value="1"/>
</dbReference>
<dbReference type="NCBIfam" id="TIGR01983">
    <property type="entry name" value="UbiG"/>
    <property type="match status" value="1"/>
</dbReference>
<dbReference type="InterPro" id="IPR013217">
    <property type="entry name" value="Methyltransf_12"/>
</dbReference>
<feature type="binding site" evidence="5">
    <location>
        <position position="175"/>
    </location>
    <ligand>
        <name>S-adenosyl-L-methionine</name>
        <dbReference type="ChEBI" id="CHEBI:59789"/>
    </ligand>
</feature>
<dbReference type="InterPro" id="IPR010233">
    <property type="entry name" value="UbiG_MeTrfase"/>
</dbReference>
<comment type="cofactor">
    <cofactor evidence="5">
        <name>Mg(2+)</name>
        <dbReference type="ChEBI" id="CHEBI:18420"/>
    </cofactor>
</comment>
<keyword evidence="5" id="KW-0496">Mitochondrion</keyword>
<keyword evidence="5" id="KW-0479">Metal-binding</keyword>
<feature type="binding site" evidence="5">
    <location>
        <position position="77"/>
    </location>
    <ligand>
        <name>S-adenosyl-L-methionine</name>
        <dbReference type="ChEBI" id="CHEBI:59789"/>
    </ligand>
</feature>
<reference evidence="7" key="1">
    <citation type="submission" date="2021-12" db="EMBL/GenBank/DDBJ databases">
        <authorList>
            <person name="King R."/>
        </authorList>
    </citation>
    <scope>NUCLEOTIDE SEQUENCE</scope>
</reference>
<comment type="subcellular location">
    <subcellularLocation>
        <location evidence="5">Mitochondrion inner membrane</location>
        <topology evidence="5">Peripheral membrane protein</topology>
        <orientation evidence="5">Matrix side</orientation>
    </subcellularLocation>
</comment>
<dbReference type="InterPro" id="IPR029063">
    <property type="entry name" value="SAM-dependent_MTases_sf"/>
</dbReference>
<evidence type="ECO:0000256" key="2">
    <source>
        <dbReference type="ARBA" id="ARBA00022679"/>
    </source>
</evidence>
<dbReference type="GO" id="GO:0046872">
    <property type="term" value="F:metal ion binding"/>
    <property type="evidence" value="ECO:0007669"/>
    <property type="project" value="UniProtKB-KW"/>
</dbReference>
<evidence type="ECO:0000256" key="5">
    <source>
        <dbReference type="HAMAP-Rule" id="MF_03190"/>
    </source>
</evidence>
<feature type="binding site" evidence="5">
    <location>
        <position position="176"/>
    </location>
    <ligand>
        <name>Mg(2+)</name>
        <dbReference type="ChEBI" id="CHEBI:18420"/>
    </ligand>
</feature>
<evidence type="ECO:0000256" key="3">
    <source>
        <dbReference type="ARBA" id="ARBA00022688"/>
    </source>
</evidence>
<name>A0A9P0B7B2_BRAAE</name>
<dbReference type="Gene3D" id="3.40.50.150">
    <property type="entry name" value="Vaccinia Virus protein VP39"/>
    <property type="match status" value="1"/>
</dbReference>
<dbReference type="GO" id="GO:0031314">
    <property type="term" value="C:extrinsic component of mitochondrial inner membrane"/>
    <property type="evidence" value="ECO:0007669"/>
    <property type="project" value="UniProtKB-UniRule"/>
</dbReference>
<comment type="catalytic activity">
    <reaction evidence="5">
        <text>a 3,4-dihydroxy-5-(all-trans-polyprenyl)benzoate + S-adenosyl-L-methionine = a 4-hydroxy-3-methoxy-5-(all-trans-polyprenyl)benzoate + S-adenosyl-L-homocysteine + H(+)</text>
        <dbReference type="Rhea" id="RHEA:44452"/>
        <dbReference type="Rhea" id="RHEA-COMP:10930"/>
        <dbReference type="Rhea" id="RHEA-COMP:10931"/>
        <dbReference type="ChEBI" id="CHEBI:15378"/>
        <dbReference type="ChEBI" id="CHEBI:57856"/>
        <dbReference type="ChEBI" id="CHEBI:59789"/>
        <dbReference type="ChEBI" id="CHEBI:64694"/>
        <dbReference type="ChEBI" id="CHEBI:84443"/>
        <dbReference type="EC" id="2.1.1.114"/>
    </reaction>
</comment>
<comment type="catalytic activity">
    <reaction evidence="5">
        <text>a 3-demethylubiquinone + S-adenosyl-L-methionine = a ubiquinone + S-adenosyl-L-homocysteine</text>
        <dbReference type="Rhea" id="RHEA:81215"/>
        <dbReference type="Rhea" id="RHEA-COMP:9565"/>
        <dbReference type="Rhea" id="RHEA-COMP:19654"/>
        <dbReference type="ChEBI" id="CHEBI:16389"/>
        <dbReference type="ChEBI" id="CHEBI:57856"/>
        <dbReference type="ChEBI" id="CHEBI:59789"/>
        <dbReference type="ChEBI" id="CHEBI:231825"/>
    </reaction>
</comment>
<dbReference type="PANTHER" id="PTHR43464:SF19">
    <property type="entry name" value="UBIQUINONE BIOSYNTHESIS O-METHYLTRANSFERASE, MITOCHONDRIAL"/>
    <property type="match status" value="1"/>
</dbReference>
<protein>
    <recommendedName>
        <fullName evidence="5">Ubiquinone biosynthesis O-methyltransferase, mitochondrial</fullName>
    </recommendedName>
    <alternativeName>
        <fullName evidence="5">3-demethylubiquinol 3-O-methyltransferase</fullName>
        <ecNumber evidence="5">2.1.1.64</ecNumber>
    </alternativeName>
    <alternativeName>
        <fullName evidence="5">3-demethylubiquinone 3-O-methyltransferase</fullName>
        <ecNumber evidence="5">2.1.1.-</ecNumber>
    </alternativeName>
    <alternativeName>
        <fullName evidence="5">Polyprenyldihydroxybenzoate methyltransferase</fullName>
        <ecNumber evidence="5">2.1.1.114</ecNumber>
    </alternativeName>
</protein>
<dbReference type="OrthoDB" id="6815431at2759"/>
<dbReference type="HAMAP" id="MF_00472">
    <property type="entry name" value="UbiG"/>
    <property type="match status" value="1"/>
</dbReference>
<evidence type="ECO:0000256" key="4">
    <source>
        <dbReference type="ARBA" id="ARBA00022691"/>
    </source>
</evidence>
<dbReference type="EC" id="2.1.1.114" evidence="5"/>
<feature type="binding site" evidence="5">
    <location>
        <position position="108"/>
    </location>
    <ligand>
        <name>S-adenosyl-L-methionine</name>
        <dbReference type="ChEBI" id="CHEBI:59789"/>
    </ligand>
</feature>
<evidence type="ECO:0000313" key="8">
    <source>
        <dbReference type="Proteomes" id="UP001154078"/>
    </source>
</evidence>
<dbReference type="PANTHER" id="PTHR43464">
    <property type="entry name" value="METHYLTRANSFERASE"/>
    <property type="match status" value="1"/>
</dbReference>
<keyword evidence="5" id="KW-0999">Mitochondrion inner membrane</keyword>
<keyword evidence="8" id="KW-1185">Reference proteome</keyword>
<keyword evidence="3 5" id="KW-0831">Ubiquinone biosynthesis</keyword>
<dbReference type="GO" id="GO:0032259">
    <property type="term" value="P:methylation"/>
    <property type="evidence" value="ECO:0007669"/>
    <property type="project" value="UniProtKB-KW"/>
</dbReference>
<keyword evidence="1 5" id="KW-0489">Methyltransferase</keyword>